<evidence type="ECO:0000313" key="2">
    <source>
        <dbReference type="EMBL" id="CAG8830685.1"/>
    </source>
</evidence>
<sequence length="120" mass="14136">LLLAECRIANYGVEEIKPQIKQVELAISEYKEKRPISKETTCIVKNQIRLEHSDIEVQNETHIKGSKKMKEVFLKSSEKENKEEGKMTNPDTKMRESTKIQEIFYLENRISNKVHEQEMQ</sequence>
<accession>A0ABN7WFL0</accession>
<reference evidence="2 3" key="1">
    <citation type="submission" date="2021-06" db="EMBL/GenBank/DDBJ databases">
        <authorList>
            <person name="Kallberg Y."/>
            <person name="Tangrot J."/>
            <person name="Rosling A."/>
        </authorList>
    </citation>
    <scope>NUCLEOTIDE SEQUENCE [LARGE SCALE GENOMIC DNA]</scope>
    <source>
        <strain evidence="2 3">120-4 pot B 10/14</strain>
    </source>
</reference>
<evidence type="ECO:0000256" key="1">
    <source>
        <dbReference type="SAM" id="MobiDB-lite"/>
    </source>
</evidence>
<comment type="caution">
    <text evidence="2">The sequence shown here is derived from an EMBL/GenBank/DDBJ whole genome shotgun (WGS) entry which is preliminary data.</text>
</comment>
<keyword evidence="3" id="KW-1185">Reference proteome</keyword>
<feature type="region of interest" description="Disordered" evidence="1">
    <location>
        <begin position="75"/>
        <end position="98"/>
    </location>
</feature>
<gene>
    <name evidence="2" type="ORF">GMARGA_LOCUS30412</name>
</gene>
<protein>
    <submittedName>
        <fullName evidence="2">38877_t:CDS:1</fullName>
    </submittedName>
</protein>
<evidence type="ECO:0000313" key="3">
    <source>
        <dbReference type="Proteomes" id="UP000789901"/>
    </source>
</evidence>
<dbReference type="Proteomes" id="UP000789901">
    <property type="component" value="Unassembled WGS sequence"/>
</dbReference>
<proteinExistence type="predicted"/>
<dbReference type="EMBL" id="CAJVQB010042797">
    <property type="protein sequence ID" value="CAG8830685.1"/>
    <property type="molecule type" value="Genomic_DNA"/>
</dbReference>
<name>A0ABN7WFL0_GIGMA</name>
<organism evidence="2 3">
    <name type="scientific">Gigaspora margarita</name>
    <dbReference type="NCBI Taxonomy" id="4874"/>
    <lineage>
        <taxon>Eukaryota</taxon>
        <taxon>Fungi</taxon>
        <taxon>Fungi incertae sedis</taxon>
        <taxon>Mucoromycota</taxon>
        <taxon>Glomeromycotina</taxon>
        <taxon>Glomeromycetes</taxon>
        <taxon>Diversisporales</taxon>
        <taxon>Gigasporaceae</taxon>
        <taxon>Gigaspora</taxon>
    </lineage>
</organism>
<feature type="non-terminal residue" evidence="2">
    <location>
        <position position="1"/>
    </location>
</feature>